<comment type="caution">
    <text evidence="1">The sequence shown here is derived from an EMBL/GenBank/DDBJ whole genome shotgun (WGS) entry which is preliminary data.</text>
</comment>
<proteinExistence type="predicted"/>
<keyword evidence="2" id="KW-1185">Reference proteome</keyword>
<name>A0A9P6CJW6_9AGAR</name>
<dbReference type="Proteomes" id="UP000807353">
    <property type="component" value="Unassembled WGS sequence"/>
</dbReference>
<dbReference type="AlphaFoldDB" id="A0A9P6CJW6"/>
<reference evidence="1" key="1">
    <citation type="submission" date="2020-11" db="EMBL/GenBank/DDBJ databases">
        <authorList>
            <consortium name="DOE Joint Genome Institute"/>
            <person name="Ahrendt S."/>
            <person name="Riley R."/>
            <person name="Andreopoulos W."/>
            <person name="Labutti K."/>
            <person name="Pangilinan J."/>
            <person name="Ruiz-Duenas F.J."/>
            <person name="Barrasa J.M."/>
            <person name="Sanchez-Garcia M."/>
            <person name="Camarero S."/>
            <person name="Miyauchi S."/>
            <person name="Serrano A."/>
            <person name="Linde D."/>
            <person name="Babiker R."/>
            <person name="Drula E."/>
            <person name="Ayuso-Fernandez I."/>
            <person name="Pacheco R."/>
            <person name="Padilla G."/>
            <person name="Ferreira P."/>
            <person name="Barriuso J."/>
            <person name="Kellner H."/>
            <person name="Castanera R."/>
            <person name="Alfaro M."/>
            <person name="Ramirez L."/>
            <person name="Pisabarro A.G."/>
            <person name="Kuo A."/>
            <person name="Tritt A."/>
            <person name="Lipzen A."/>
            <person name="He G."/>
            <person name="Yan M."/>
            <person name="Ng V."/>
            <person name="Cullen D."/>
            <person name="Martin F."/>
            <person name="Rosso M.-N."/>
            <person name="Henrissat B."/>
            <person name="Hibbett D."/>
            <person name="Martinez A.T."/>
            <person name="Grigoriev I.V."/>
        </authorList>
    </citation>
    <scope>NUCLEOTIDE SEQUENCE</scope>
    <source>
        <strain evidence="1">CBS 247.69</strain>
    </source>
</reference>
<feature type="non-terminal residue" evidence="1">
    <location>
        <position position="264"/>
    </location>
</feature>
<evidence type="ECO:0000313" key="2">
    <source>
        <dbReference type="Proteomes" id="UP000807353"/>
    </source>
</evidence>
<accession>A0A9P6CJW6</accession>
<sequence length="264" mass="30005">MEYADCLKHSILMKSKTINYSLSKLFAGICLGDIEIRDLRDLPYLLNGPLRTYGWNINLTVDFSCRSKVLRWIMTTVKQPVEDTLVADNVDLHSVFLSNTFKKTGLSTCLDFVPYAELDPAIRTMLHFLRPGNTVSFEFTTISPKIPFLGDQYIFCSYPFMPRRFTPTSQVSHRTSTPLLISLQKIIEMLGTLTTTIEAVSNITAESANVLQLLEQELATNSTLRSAIICRWGLKGWREYRFMLAWEAALLQAGCLAKWSVTIR</sequence>
<evidence type="ECO:0000313" key="1">
    <source>
        <dbReference type="EMBL" id="KAF9469266.1"/>
    </source>
</evidence>
<dbReference type="EMBL" id="MU150230">
    <property type="protein sequence ID" value="KAF9469266.1"/>
    <property type="molecule type" value="Genomic_DNA"/>
</dbReference>
<dbReference type="OrthoDB" id="3059868at2759"/>
<organism evidence="1 2">
    <name type="scientific">Collybia nuda</name>
    <dbReference type="NCBI Taxonomy" id="64659"/>
    <lineage>
        <taxon>Eukaryota</taxon>
        <taxon>Fungi</taxon>
        <taxon>Dikarya</taxon>
        <taxon>Basidiomycota</taxon>
        <taxon>Agaricomycotina</taxon>
        <taxon>Agaricomycetes</taxon>
        <taxon>Agaricomycetidae</taxon>
        <taxon>Agaricales</taxon>
        <taxon>Tricholomatineae</taxon>
        <taxon>Clitocybaceae</taxon>
        <taxon>Collybia</taxon>
    </lineage>
</organism>
<protein>
    <submittedName>
        <fullName evidence="1">Uncharacterized protein</fullName>
    </submittedName>
</protein>
<gene>
    <name evidence="1" type="ORF">BDZ94DRAFT_1181937</name>
</gene>